<gene>
    <name evidence="8" type="ORF">ELQ93_07830</name>
</gene>
<evidence type="ECO:0000256" key="1">
    <source>
        <dbReference type="ARBA" id="ARBA00004370"/>
    </source>
</evidence>
<name>A0ABY0CAY0_9MICO</name>
<dbReference type="RefSeq" id="WP_106563640.1">
    <property type="nucleotide sequence ID" value="NZ_PYAU01000001.1"/>
</dbReference>
<feature type="transmembrane region" description="Helical" evidence="7">
    <location>
        <begin position="30"/>
        <end position="59"/>
    </location>
</feature>
<evidence type="ECO:0000256" key="2">
    <source>
        <dbReference type="ARBA" id="ARBA00022692"/>
    </source>
</evidence>
<evidence type="ECO:0000256" key="7">
    <source>
        <dbReference type="SAM" id="Phobius"/>
    </source>
</evidence>
<comment type="subcellular location">
    <subcellularLocation>
        <location evidence="1">Membrane</location>
    </subcellularLocation>
</comment>
<sequence length="198" mass="20765">MSTTTRRRAARPSGAHVRPRRPARHAIGDAFLTLLAVGGLVCVALVVLSVAFQITLVMFKTGSMSPTIPAGSVAVVRQIPADEILVGDVVTVDRPGDLPVTHRVTSVSVIDGSPEARTITMQGDANASPDPFPYTVETVRIVLASIPSIASVIVWFSNPVVLGAVTLAASVLVAWAFWPRHDEVHEDDSVTPSAGGDG</sequence>
<evidence type="ECO:0000256" key="6">
    <source>
        <dbReference type="SAM" id="MobiDB-lite"/>
    </source>
</evidence>
<dbReference type="NCBIfam" id="TIGR02228">
    <property type="entry name" value="sigpep_I_arch"/>
    <property type="match status" value="1"/>
</dbReference>
<dbReference type="InterPro" id="IPR036286">
    <property type="entry name" value="LexA/Signal_pep-like_sf"/>
</dbReference>
<evidence type="ECO:0000256" key="3">
    <source>
        <dbReference type="ARBA" id="ARBA00022989"/>
    </source>
</evidence>
<dbReference type="Proteomes" id="UP000268291">
    <property type="component" value="Unassembled WGS sequence"/>
</dbReference>
<dbReference type="SUPFAM" id="SSF51306">
    <property type="entry name" value="LexA/Signal peptidase"/>
    <property type="match status" value="1"/>
</dbReference>
<dbReference type="EMBL" id="RZGY01000001">
    <property type="protein sequence ID" value="RUQ86849.1"/>
    <property type="molecule type" value="Genomic_DNA"/>
</dbReference>
<evidence type="ECO:0000313" key="9">
    <source>
        <dbReference type="Proteomes" id="UP000268291"/>
    </source>
</evidence>
<keyword evidence="3 7" id="KW-1133">Transmembrane helix</keyword>
<feature type="region of interest" description="Disordered" evidence="6">
    <location>
        <begin position="1"/>
        <end position="21"/>
    </location>
</feature>
<proteinExistence type="predicted"/>
<keyword evidence="9" id="KW-1185">Reference proteome</keyword>
<evidence type="ECO:0000256" key="5">
    <source>
        <dbReference type="NCBIfam" id="TIGR02228"/>
    </source>
</evidence>
<keyword evidence="4 7" id="KW-0472">Membrane</keyword>
<keyword evidence="8" id="KW-0378">Hydrolase</keyword>
<dbReference type="EC" id="3.4.21.89" evidence="5"/>
<organism evidence="8 9">
    <name type="scientific">Labedella gwakjiensis</name>
    <dbReference type="NCBI Taxonomy" id="390269"/>
    <lineage>
        <taxon>Bacteria</taxon>
        <taxon>Bacillati</taxon>
        <taxon>Actinomycetota</taxon>
        <taxon>Actinomycetes</taxon>
        <taxon>Micrococcales</taxon>
        <taxon>Microbacteriaceae</taxon>
        <taxon>Labedella</taxon>
    </lineage>
</organism>
<dbReference type="CDD" id="cd06462">
    <property type="entry name" value="Peptidase_S24_S26"/>
    <property type="match status" value="1"/>
</dbReference>
<feature type="transmembrane region" description="Helical" evidence="7">
    <location>
        <begin position="161"/>
        <end position="178"/>
    </location>
</feature>
<evidence type="ECO:0000313" key="8">
    <source>
        <dbReference type="EMBL" id="RUQ86849.1"/>
    </source>
</evidence>
<dbReference type="GO" id="GO:0009003">
    <property type="term" value="F:signal peptidase activity"/>
    <property type="evidence" value="ECO:0007669"/>
    <property type="project" value="UniProtKB-EC"/>
</dbReference>
<accession>A0ABY0CAY0</accession>
<reference evidence="8 9" key="1">
    <citation type="submission" date="2018-12" db="EMBL/GenBank/DDBJ databases">
        <authorList>
            <person name="hu s."/>
            <person name="Xu Y."/>
            <person name="Xu B."/>
            <person name="Li F."/>
        </authorList>
    </citation>
    <scope>NUCLEOTIDE SEQUENCE [LARGE SCALE GENOMIC DNA]</scope>
    <source>
        <strain evidence="8 9">KSW2-17</strain>
    </source>
</reference>
<feature type="compositionally biased region" description="Basic residues" evidence="6">
    <location>
        <begin position="1"/>
        <end position="10"/>
    </location>
</feature>
<dbReference type="InterPro" id="IPR001733">
    <property type="entry name" value="Peptidase_S26B"/>
</dbReference>
<evidence type="ECO:0000256" key="4">
    <source>
        <dbReference type="ARBA" id="ARBA00023136"/>
    </source>
</evidence>
<keyword evidence="2 7" id="KW-0812">Transmembrane</keyword>
<protein>
    <recommendedName>
        <fullName evidence="5">Signal peptidase I</fullName>
        <ecNumber evidence="5">3.4.21.89</ecNumber>
    </recommendedName>
</protein>
<comment type="caution">
    <text evidence="8">The sequence shown here is derived from an EMBL/GenBank/DDBJ whole genome shotgun (WGS) entry which is preliminary data.</text>
</comment>